<dbReference type="FunFam" id="3.30.1020.10:FF:000002">
    <property type="entry name" value="Peroxiredoxin"/>
    <property type="match status" value="1"/>
</dbReference>
<evidence type="ECO:0000256" key="8">
    <source>
        <dbReference type="ARBA" id="ARBA00025719"/>
    </source>
</evidence>
<name>A0A4Q0VWH8_9BACI</name>
<feature type="disulfide bond" description="Interchain (with Cys-217); in linked form" evidence="9">
    <location>
        <position position="51"/>
    </location>
</feature>
<dbReference type="AlphaFoldDB" id="A0A4Q0VWH8"/>
<dbReference type="GO" id="GO:0006979">
    <property type="term" value="P:response to oxidative stress"/>
    <property type="evidence" value="ECO:0007669"/>
    <property type="project" value="TreeGrafter"/>
</dbReference>
<keyword evidence="6 9" id="KW-1015">Disulfide bond</keyword>
<keyword evidence="13" id="KW-1185">Reference proteome</keyword>
<dbReference type="InterPro" id="IPR013766">
    <property type="entry name" value="Thioredoxin_domain"/>
</dbReference>
<dbReference type="HAMAP" id="MF_00401">
    <property type="entry name" value="Peroxiredoxin"/>
    <property type="match status" value="1"/>
</dbReference>
<dbReference type="Pfam" id="PF00578">
    <property type="entry name" value="AhpC-TSA"/>
    <property type="match status" value="1"/>
</dbReference>
<keyword evidence="2 9" id="KW-0963">Cytoplasm</keyword>
<feature type="active site" description="Cysteine sulfenic acid (-SOH) intermediate; for peroxidase activity" evidence="10">
    <location>
        <position position="51"/>
    </location>
</feature>
<dbReference type="Gene3D" id="3.30.1020.10">
    <property type="entry name" value="Antioxidant, Horf6, Chain A, domain2"/>
    <property type="match status" value="1"/>
</dbReference>
<dbReference type="InterPro" id="IPR036249">
    <property type="entry name" value="Thioredoxin-like_sf"/>
</dbReference>
<dbReference type="InterPro" id="IPR050217">
    <property type="entry name" value="Peroxiredoxin"/>
</dbReference>
<feature type="domain" description="Thioredoxin" evidence="11">
    <location>
        <begin position="9"/>
        <end position="164"/>
    </location>
</feature>
<comment type="similarity">
    <text evidence="8 9">Belongs to the peroxiredoxin family. Prx6 subfamily.</text>
</comment>
<evidence type="ECO:0000256" key="9">
    <source>
        <dbReference type="HAMAP-Rule" id="MF_00401"/>
    </source>
</evidence>
<evidence type="ECO:0000313" key="12">
    <source>
        <dbReference type="EMBL" id="RXJ04077.1"/>
    </source>
</evidence>
<evidence type="ECO:0000256" key="6">
    <source>
        <dbReference type="ARBA" id="ARBA00023157"/>
    </source>
</evidence>
<comment type="subcellular location">
    <subcellularLocation>
        <location evidence="9">Cytoplasm</location>
    </subcellularLocation>
</comment>
<evidence type="ECO:0000256" key="5">
    <source>
        <dbReference type="ARBA" id="ARBA00023002"/>
    </source>
</evidence>
<keyword evidence="4 9" id="KW-0049">Antioxidant</keyword>
<dbReference type="RefSeq" id="WP_129076424.1">
    <property type="nucleotide sequence ID" value="NZ_QOUX01000001.1"/>
</dbReference>
<dbReference type="EMBL" id="QOUX01000001">
    <property type="protein sequence ID" value="RXJ04077.1"/>
    <property type="molecule type" value="Genomic_DNA"/>
</dbReference>
<dbReference type="PANTHER" id="PTHR10681">
    <property type="entry name" value="THIOREDOXIN PEROXIDASE"/>
    <property type="match status" value="1"/>
</dbReference>
<comment type="miscellaneous">
    <text evidence="9">The active site is a conserved redox-active cysteine residue, the peroxidatic cysteine (C(P)), which makes the nucleophilic attack on the peroxide substrate. The peroxide oxidizes the C(P)-SH to cysteine sulfenic acid (C(P)-SOH), which then reacts with another cysteine residue, the resolving cysteine (C(R)), to form a disulfide bridge. The disulfide is subsequently reduced by an appropriate electron donor to complete the catalytic cycle. Although the primary sequence of this enzyme is similar to those of the 1-Cys Prx6 enzymes, its catalytic properties resemble those of the typical 2-Cys Prxs and C(R) is provided by the other dimeric subunit to form an intersubunit disulfide. The disulfide is subsequently reduced by thioredoxin.</text>
</comment>
<dbReference type="Proteomes" id="UP000290649">
    <property type="component" value="Unassembled WGS sequence"/>
</dbReference>
<dbReference type="SUPFAM" id="SSF52833">
    <property type="entry name" value="Thioredoxin-like"/>
    <property type="match status" value="1"/>
</dbReference>
<reference evidence="12 13" key="1">
    <citation type="journal article" date="2019" name="Int. J. Syst. Evol. Microbiol.">
        <title>Anaerobacillus alkaliphilus sp. nov., a novel alkaliphilic and moderately halophilic bacterium.</title>
        <authorList>
            <person name="Borsodi A.K."/>
            <person name="Aszalos J.M."/>
            <person name="Bihari P."/>
            <person name="Nagy I."/>
            <person name="Schumann P."/>
            <person name="Sproer C."/>
            <person name="Kovacs A.L."/>
            <person name="Boka K."/>
            <person name="Dobosy P."/>
            <person name="Ovari M."/>
            <person name="Szili-Kovacs T."/>
            <person name="Toth E."/>
        </authorList>
    </citation>
    <scope>NUCLEOTIDE SEQUENCE [LARGE SCALE GENOMIC DNA]</scope>
    <source>
        <strain evidence="12 13">B16-10</strain>
    </source>
</reference>
<dbReference type="InterPro" id="IPR045020">
    <property type="entry name" value="PRX_1cys"/>
</dbReference>
<proteinExistence type="inferred from homology"/>
<dbReference type="GO" id="GO:0005829">
    <property type="term" value="C:cytosol"/>
    <property type="evidence" value="ECO:0007669"/>
    <property type="project" value="TreeGrafter"/>
</dbReference>
<dbReference type="NCBIfam" id="NF009668">
    <property type="entry name" value="PRK13189.1"/>
    <property type="match status" value="1"/>
</dbReference>
<comment type="subunit">
    <text evidence="9">Homodecamer. Pentamer of dimers that assemble into a ring structure.</text>
</comment>
<evidence type="ECO:0000256" key="2">
    <source>
        <dbReference type="ARBA" id="ARBA00022490"/>
    </source>
</evidence>
<dbReference type="Pfam" id="PF10417">
    <property type="entry name" value="1-cysPrx_C"/>
    <property type="match status" value="1"/>
</dbReference>
<keyword evidence="3 9" id="KW-0575">Peroxidase</keyword>
<dbReference type="CDD" id="cd03016">
    <property type="entry name" value="PRX_1cys"/>
    <property type="match status" value="1"/>
</dbReference>
<evidence type="ECO:0000256" key="7">
    <source>
        <dbReference type="ARBA" id="ARBA00023284"/>
    </source>
</evidence>
<keyword evidence="5 9" id="KW-0560">Oxidoreductase</keyword>
<dbReference type="GO" id="GO:0008379">
    <property type="term" value="F:thioredoxin peroxidase activity"/>
    <property type="evidence" value="ECO:0007669"/>
    <property type="project" value="TreeGrafter"/>
</dbReference>
<dbReference type="InterPro" id="IPR000866">
    <property type="entry name" value="AhpC/TSA"/>
</dbReference>
<sequence length="227" mass="26131">MNEKENCLPLIGERFPEVEVRTTLGKKKLPNDYEGKWFVLFSHPGDFTPVCTTEFIEIQRKSDEFKALNTELIGLSIDGVFSHMKWIEWIRDHFHVTIEFPIIADELGQLAKRLGMISPTVGPLTVRTVFIIDPKGRIRLMMHYPPEVGRNSDELIRVIHALQAATEHKVATPANWPNNEYLGSQVMVPPPSNFYSVQKRLEDAKLGNHHCLDWWFCYKSLENNESG</sequence>
<dbReference type="GO" id="GO:0042744">
    <property type="term" value="P:hydrogen peroxide catabolic process"/>
    <property type="evidence" value="ECO:0007669"/>
    <property type="project" value="TreeGrafter"/>
</dbReference>
<dbReference type="Gene3D" id="3.40.30.10">
    <property type="entry name" value="Glutaredoxin"/>
    <property type="match status" value="1"/>
</dbReference>
<dbReference type="PIRSF" id="PIRSF000239">
    <property type="entry name" value="AHPC"/>
    <property type="match status" value="1"/>
</dbReference>
<dbReference type="GO" id="GO:0045454">
    <property type="term" value="P:cell redox homeostasis"/>
    <property type="evidence" value="ECO:0007669"/>
    <property type="project" value="TreeGrafter"/>
</dbReference>
<dbReference type="PANTHER" id="PTHR10681:SF121">
    <property type="entry name" value="ALKYL HYDROPEROXIDE REDUCTASE C"/>
    <property type="match status" value="1"/>
</dbReference>
<protein>
    <recommendedName>
        <fullName evidence="9">Peroxiredoxin</fullName>
        <ecNumber evidence="9">1.11.1.24</ecNumber>
    </recommendedName>
    <alternativeName>
        <fullName evidence="9">Thioredoxin peroxidase</fullName>
    </alternativeName>
    <alternativeName>
        <fullName evidence="9">Thioredoxin-dependent peroxiredoxin</fullName>
    </alternativeName>
</protein>
<feature type="active site" description="Cysteine sulfenic acid (-SOH) intermediate" evidence="9">
    <location>
        <position position="51"/>
    </location>
</feature>
<dbReference type="PROSITE" id="PS51352">
    <property type="entry name" value="THIOREDOXIN_2"/>
    <property type="match status" value="1"/>
</dbReference>
<comment type="caution">
    <text evidence="12">The sequence shown here is derived from an EMBL/GenBank/DDBJ whole genome shotgun (WGS) entry which is preliminary data.</text>
</comment>
<evidence type="ECO:0000256" key="4">
    <source>
        <dbReference type="ARBA" id="ARBA00022862"/>
    </source>
</evidence>
<dbReference type="EC" id="1.11.1.24" evidence="9"/>
<feature type="binding site" evidence="9">
    <location>
        <position position="127"/>
    </location>
    <ligand>
        <name>substrate</name>
    </ligand>
</feature>
<gene>
    <name evidence="12" type="ORF">DS745_01435</name>
</gene>
<evidence type="ECO:0000256" key="3">
    <source>
        <dbReference type="ARBA" id="ARBA00022559"/>
    </source>
</evidence>
<dbReference type="FunFam" id="3.40.30.10:FF:000011">
    <property type="entry name" value="Peroxiredoxin PRX1"/>
    <property type="match status" value="1"/>
</dbReference>
<dbReference type="OrthoDB" id="9812811at2"/>
<dbReference type="GO" id="GO:0033554">
    <property type="term" value="P:cellular response to stress"/>
    <property type="evidence" value="ECO:0007669"/>
    <property type="project" value="TreeGrafter"/>
</dbReference>
<comment type="similarity">
    <text evidence="1">Belongs to the peroxiredoxin family. AhpC/Prx1 subfamily.</text>
</comment>
<organism evidence="12 13">
    <name type="scientific">Anaerobacillus alkaliphilus</name>
    <dbReference type="NCBI Taxonomy" id="1548597"/>
    <lineage>
        <taxon>Bacteria</taxon>
        <taxon>Bacillati</taxon>
        <taxon>Bacillota</taxon>
        <taxon>Bacilli</taxon>
        <taxon>Bacillales</taxon>
        <taxon>Bacillaceae</taxon>
        <taxon>Anaerobacillus</taxon>
    </lineage>
</organism>
<feature type="disulfide bond" description="Alternate" evidence="9">
    <location>
        <begin position="211"/>
        <end position="217"/>
    </location>
</feature>
<evidence type="ECO:0000256" key="1">
    <source>
        <dbReference type="ARBA" id="ARBA00009796"/>
    </source>
</evidence>
<evidence type="ECO:0000259" key="11">
    <source>
        <dbReference type="PROSITE" id="PS51352"/>
    </source>
</evidence>
<keyword evidence="7 9" id="KW-0676">Redox-active center</keyword>
<accession>A0A4Q0VWH8</accession>
<dbReference type="InterPro" id="IPR024706">
    <property type="entry name" value="Peroxiredoxin_AhpC-typ"/>
</dbReference>
<feature type="disulfide bond" description="Interchain (with Cys-51); in linked form" evidence="9">
    <location>
        <position position="217"/>
    </location>
</feature>
<evidence type="ECO:0000256" key="10">
    <source>
        <dbReference type="PIRSR" id="PIRSR000239-1"/>
    </source>
</evidence>
<comment type="function">
    <text evidence="9">Thiol-specific peroxidase that catalyzes the reduction of hydrogen peroxide and organic hydroperoxides to water and alcohols, respectively. Plays a role in cell protection against oxidative stress by detoxifying peroxides.</text>
</comment>
<dbReference type="InterPro" id="IPR019479">
    <property type="entry name" value="Peroxiredoxin_C"/>
</dbReference>
<dbReference type="InterPro" id="IPR022915">
    <property type="entry name" value="Peroxiredoxin_TDXH"/>
</dbReference>
<evidence type="ECO:0000313" key="13">
    <source>
        <dbReference type="Proteomes" id="UP000290649"/>
    </source>
</evidence>
<comment type="catalytic activity">
    <reaction evidence="9">
        <text>a hydroperoxide + [thioredoxin]-dithiol = an alcohol + [thioredoxin]-disulfide + H2O</text>
        <dbReference type="Rhea" id="RHEA:62620"/>
        <dbReference type="Rhea" id="RHEA-COMP:10698"/>
        <dbReference type="Rhea" id="RHEA-COMP:10700"/>
        <dbReference type="ChEBI" id="CHEBI:15377"/>
        <dbReference type="ChEBI" id="CHEBI:29950"/>
        <dbReference type="ChEBI" id="CHEBI:30879"/>
        <dbReference type="ChEBI" id="CHEBI:35924"/>
        <dbReference type="ChEBI" id="CHEBI:50058"/>
        <dbReference type="EC" id="1.11.1.24"/>
    </reaction>
</comment>